<proteinExistence type="predicted"/>
<sequence length="35" mass="4098">MSEKRLKRLRLKKTAARMNITTEVATMEASFLWSV</sequence>
<organism evidence="1">
    <name type="scientific">Arundo donax</name>
    <name type="common">Giant reed</name>
    <name type="synonym">Donax arundinaceus</name>
    <dbReference type="NCBI Taxonomy" id="35708"/>
    <lineage>
        <taxon>Eukaryota</taxon>
        <taxon>Viridiplantae</taxon>
        <taxon>Streptophyta</taxon>
        <taxon>Embryophyta</taxon>
        <taxon>Tracheophyta</taxon>
        <taxon>Spermatophyta</taxon>
        <taxon>Magnoliopsida</taxon>
        <taxon>Liliopsida</taxon>
        <taxon>Poales</taxon>
        <taxon>Poaceae</taxon>
        <taxon>PACMAD clade</taxon>
        <taxon>Arundinoideae</taxon>
        <taxon>Arundineae</taxon>
        <taxon>Arundo</taxon>
    </lineage>
</organism>
<dbReference type="AlphaFoldDB" id="A0A0A8XMX2"/>
<protein>
    <submittedName>
        <fullName evidence="1">Uncharacterized protein</fullName>
    </submittedName>
</protein>
<reference evidence="1" key="2">
    <citation type="journal article" date="2015" name="Data Brief">
        <title>Shoot transcriptome of the giant reed, Arundo donax.</title>
        <authorList>
            <person name="Barrero R.A."/>
            <person name="Guerrero F.D."/>
            <person name="Moolhuijzen P."/>
            <person name="Goolsby J.A."/>
            <person name="Tidwell J."/>
            <person name="Bellgard S.E."/>
            <person name="Bellgard M.I."/>
        </authorList>
    </citation>
    <scope>NUCLEOTIDE SEQUENCE</scope>
    <source>
        <tissue evidence="1">Shoot tissue taken approximately 20 cm above the soil surface</tissue>
    </source>
</reference>
<evidence type="ECO:0000313" key="1">
    <source>
        <dbReference type="EMBL" id="JAD14391.1"/>
    </source>
</evidence>
<accession>A0A0A8XMX2</accession>
<reference evidence="1" key="1">
    <citation type="submission" date="2014-09" db="EMBL/GenBank/DDBJ databases">
        <authorList>
            <person name="Magalhaes I.L.F."/>
            <person name="Oliveira U."/>
            <person name="Santos F.R."/>
            <person name="Vidigal T.H.D.A."/>
            <person name="Brescovit A.D."/>
            <person name="Santos A.J."/>
        </authorList>
    </citation>
    <scope>NUCLEOTIDE SEQUENCE</scope>
    <source>
        <tissue evidence="1">Shoot tissue taken approximately 20 cm above the soil surface</tissue>
    </source>
</reference>
<dbReference type="EMBL" id="GBRH01283504">
    <property type="protein sequence ID" value="JAD14391.1"/>
    <property type="molecule type" value="Transcribed_RNA"/>
</dbReference>
<name>A0A0A8XMX2_ARUDO</name>